<protein>
    <submittedName>
        <fullName evidence="2">Uncharacterized protein</fullName>
    </submittedName>
</protein>
<dbReference type="OrthoDB" id="1178576at2"/>
<proteinExistence type="predicted"/>
<organism evidence="2 3">
    <name type="scientific">Gelidibacter sediminis</name>
    <dbReference type="NCBI Taxonomy" id="1608710"/>
    <lineage>
        <taxon>Bacteria</taxon>
        <taxon>Pseudomonadati</taxon>
        <taxon>Bacteroidota</taxon>
        <taxon>Flavobacteriia</taxon>
        <taxon>Flavobacteriales</taxon>
        <taxon>Flavobacteriaceae</taxon>
        <taxon>Gelidibacter</taxon>
    </lineage>
</organism>
<evidence type="ECO:0000313" key="2">
    <source>
        <dbReference type="EMBL" id="TDU40425.1"/>
    </source>
</evidence>
<feature type="compositionally biased region" description="Basic and acidic residues" evidence="1">
    <location>
        <begin position="1"/>
        <end position="13"/>
    </location>
</feature>
<reference evidence="2 3" key="1">
    <citation type="submission" date="2019-03" db="EMBL/GenBank/DDBJ databases">
        <title>Genomic Encyclopedia of Archaeal and Bacterial Type Strains, Phase II (KMG-II): from individual species to whole genera.</title>
        <authorList>
            <person name="Goeker M."/>
        </authorList>
    </citation>
    <scope>NUCLEOTIDE SEQUENCE [LARGE SCALE GENOMIC DNA]</scope>
    <source>
        <strain evidence="2 3">DSM 28135</strain>
    </source>
</reference>
<accession>A0A4R7PZE9</accession>
<name>A0A4R7PZE9_9FLAO</name>
<dbReference type="Proteomes" id="UP000294689">
    <property type="component" value="Unassembled WGS sequence"/>
</dbReference>
<evidence type="ECO:0000313" key="3">
    <source>
        <dbReference type="Proteomes" id="UP000294689"/>
    </source>
</evidence>
<keyword evidence="3" id="KW-1185">Reference proteome</keyword>
<evidence type="ECO:0000256" key="1">
    <source>
        <dbReference type="SAM" id="MobiDB-lite"/>
    </source>
</evidence>
<dbReference type="RefSeq" id="WP_133758441.1">
    <property type="nucleotide sequence ID" value="NZ_SOBW01000008.1"/>
</dbReference>
<dbReference type="AlphaFoldDB" id="A0A4R7PZE9"/>
<dbReference type="EMBL" id="SOBW01000008">
    <property type="protein sequence ID" value="TDU40425.1"/>
    <property type="molecule type" value="Genomic_DNA"/>
</dbReference>
<comment type="caution">
    <text evidence="2">The sequence shown here is derived from an EMBL/GenBank/DDBJ whole genome shotgun (WGS) entry which is preliminary data.</text>
</comment>
<gene>
    <name evidence="2" type="ORF">BXY82_2473</name>
</gene>
<feature type="region of interest" description="Disordered" evidence="1">
    <location>
        <begin position="1"/>
        <end position="22"/>
    </location>
</feature>
<sequence length="86" mass="10093">MTSEHEDPDRTDDYQNIVSSNKEPHGDLQIKWAAIKDDYLRKYPSITERDTTYLLGEFEKMLSSIATRTKRSIAEVRNEIMNWPTT</sequence>